<organism evidence="1 2">
    <name type="scientific">Clostridium fungisolvens</name>
    <dbReference type="NCBI Taxonomy" id="1604897"/>
    <lineage>
        <taxon>Bacteria</taxon>
        <taxon>Bacillati</taxon>
        <taxon>Bacillota</taxon>
        <taxon>Clostridia</taxon>
        <taxon>Eubacteriales</taxon>
        <taxon>Clostridiaceae</taxon>
        <taxon>Clostridium</taxon>
    </lineage>
</organism>
<dbReference type="PROSITE" id="PS51257">
    <property type="entry name" value="PROKAR_LIPOPROTEIN"/>
    <property type="match status" value="1"/>
</dbReference>
<name>A0A6V8SDP5_9CLOT</name>
<keyword evidence="2" id="KW-1185">Reference proteome</keyword>
<accession>A0A6V8SDP5</accession>
<dbReference type="AlphaFoldDB" id="A0A6V8SDP5"/>
<evidence type="ECO:0000313" key="2">
    <source>
        <dbReference type="Proteomes" id="UP000580568"/>
    </source>
</evidence>
<reference evidence="1 2" key="1">
    <citation type="submission" date="2020-07" db="EMBL/GenBank/DDBJ databases">
        <title>A new beta-1,3-glucan-decomposing anaerobic bacterium isolated from anoxic soil subjected to biological soil disinfestation.</title>
        <authorList>
            <person name="Ueki A."/>
            <person name="Tonouchi A."/>
        </authorList>
    </citation>
    <scope>NUCLEOTIDE SEQUENCE [LARGE SCALE GENOMIC DNA]</scope>
    <source>
        <strain evidence="1 2">TW1</strain>
    </source>
</reference>
<dbReference type="RefSeq" id="WP_183276875.1">
    <property type="nucleotide sequence ID" value="NZ_BLZR01000001.1"/>
</dbReference>
<dbReference type="SUPFAM" id="SSF51905">
    <property type="entry name" value="FAD/NAD(P)-binding domain"/>
    <property type="match status" value="1"/>
</dbReference>
<evidence type="ECO:0008006" key="3">
    <source>
        <dbReference type="Google" id="ProtNLM"/>
    </source>
</evidence>
<dbReference type="Pfam" id="PF13450">
    <property type="entry name" value="NAD_binding_8"/>
    <property type="match status" value="1"/>
</dbReference>
<dbReference type="PRINTS" id="PR00419">
    <property type="entry name" value="ADXRDTASE"/>
</dbReference>
<sequence length="373" mass="42603">MKVAIMGAGMSGLSCAITLEKHGITPTIFESRSKVGDRFINSEAMFSILNRPVKDSLEYISENYNINLEPLDRVKKLTIHSKNEIGNIEGKIGYTNIRGRHNNSYESQLARQIRSKIIFNSNYDYPYLCKHFDSVVLATGDGQYAADIGNYKCDLTVTIKGATVEGNFVTSNPHVWFNYDIIPKGYIWVIPFSEKEGNIVIAYPDYPDNIKLDIEVMWEKAYSLVSKDLKQSFKITDKFEITRYMMGICNKAKIDNTYFAGNCFGTISPGLGFGQFAAILTGVYAAYDICNIGVYEQLTKPLFENYNHSMTLRRFLENQTNEQMDGYIKNLDNKFIDYIIDNVCSNENSIDLMKLSTPIMRLWNNYKEHSHSR</sequence>
<dbReference type="InterPro" id="IPR036188">
    <property type="entry name" value="FAD/NAD-bd_sf"/>
</dbReference>
<dbReference type="Proteomes" id="UP000580568">
    <property type="component" value="Unassembled WGS sequence"/>
</dbReference>
<comment type="caution">
    <text evidence="1">The sequence shown here is derived from an EMBL/GenBank/DDBJ whole genome shotgun (WGS) entry which is preliminary data.</text>
</comment>
<dbReference type="Gene3D" id="3.50.50.60">
    <property type="entry name" value="FAD/NAD(P)-binding domain"/>
    <property type="match status" value="2"/>
</dbReference>
<gene>
    <name evidence="1" type="ORF">bsdtw1_01438</name>
</gene>
<dbReference type="EMBL" id="BLZR01000001">
    <property type="protein sequence ID" value="GFP75364.1"/>
    <property type="molecule type" value="Genomic_DNA"/>
</dbReference>
<evidence type="ECO:0000313" key="1">
    <source>
        <dbReference type="EMBL" id="GFP75364.1"/>
    </source>
</evidence>
<proteinExistence type="predicted"/>
<protein>
    <recommendedName>
        <fullName evidence="3">Dehydrogenase (Flavoprotein)</fullName>
    </recommendedName>
</protein>